<comment type="caution">
    <text evidence="14">The sequence shown here is derived from an EMBL/GenBank/DDBJ whole genome shotgun (WGS) entry which is preliminary data.</text>
</comment>
<dbReference type="GO" id="GO:0005524">
    <property type="term" value="F:ATP binding"/>
    <property type="evidence" value="ECO:0007669"/>
    <property type="project" value="UniProtKB-KW"/>
</dbReference>
<dbReference type="InterPro" id="IPR036890">
    <property type="entry name" value="HATPase_C_sf"/>
</dbReference>
<dbReference type="InterPro" id="IPR055558">
    <property type="entry name" value="DUF7134"/>
</dbReference>
<keyword evidence="10" id="KW-0812">Transmembrane</keyword>
<keyword evidence="4" id="KW-0808">Transferase</keyword>
<keyword evidence="6 14" id="KW-0418">Kinase</keyword>
<evidence type="ECO:0000256" key="5">
    <source>
        <dbReference type="ARBA" id="ARBA00022741"/>
    </source>
</evidence>
<protein>
    <recommendedName>
        <fullName evidence="2">histidine kinase</fullName>
        <ecNumber evidence="2">2.7.13.3</ecNumber>
    </recommendedName>
</protein>
<dbReference type="AlphaFoldDB" id="A0A7W7GQ27"/>
<organism evidence="14 15">
    <name type="scientific">Micrococcus cohnii</name>
    <dbReference type="NCBI Taxonomy" id="993416"/>
    <lineage>
        <taxon>Bacteria</taxon>
        <taxon>Bacillati</taxon>
        <taxon>Actinomycetota</taxon>
        <taxon>Actinomycetes</taxon>
        <taxon>Micrococcales</taxon>
        <taxon>Micrococcaceae</taxon>
        <taxon>Micrococcus</taxon>
    </lineage>
</organism>
<evidence type="ECO:0000259" key="13">
    <source>
        <dbReference type="Pfam" id="PF23539"/>
    </source>
</evidence>
<evidence type="ECO:0000259" key="11">
    <source>
        <dbReference type="Pfam" id="PF02518"/>
    </source>
</evidence>
<gene>
    <name evidence="14" type="ORF">HDA30_001614</name>
</gene>
<feature type="transmembrane region" description="Helical" evidence="10">
    <location>
        <begin position="76"/>
        <end position="97"/>
    </location>
</feature>
<keyword evidence="10" id="KW-1133">Transmembrane helix</keyword>
<dbReference type="Gene3D" id="1.20.5.1930">
    <property type="match status" value="1"/>
</dbReference>
<dbReference type="GO" id="GO:0000155">
    <property type="term" value="F:phosphorelay sensor kinase activity"/>
    <property type="evidence" value="ECO:0007669"/>
    <property type="project" value="InterPro"/>
</dbReference>
<evidence type="ECO:0000256" key="4">
    <source>
        <dbReference type="ARBA" id="ARBA00022679"/>
    </source>
</evidence>
<dbReference type="PANTHER" id="PTHR24421:SF10">
    <property type="entry name" value="NITRATE_NITRITE SENSOR PROTEIN NARQ"/>
    <property type="match status" value="1"/>
</dbReference>
<dbReference type="Pfam" id="PF23539">
    <property type="entry name" value="DUF7134"/>
    <property type="match status" value="1"/>
</dbReference>
<accession>A0A7W7GQ27</accession>
<evidence type="ECO:0000256" key="7">
    <source>
        <dbReference type="ARBA" id="ARBA00022840"/>
    </source>
</evidence>
<evidence type="ECO:0000256" key="1">
    <source>
        <dbReference type="ARBA" id="ARBA00000085"/>
    </source>
</evidence>
<keyword evidence="10" id="KW-0472">Membrane</keyword>
<evidence type="ECO:0000313" key="15">
    <source>
        <dbReference type="Proteomes" id="UP000540191"/>
    </source>
</evidence>
<dbReference type="InterPro" id="IPR050482">
    <property type="entry name" value="Sensor_HK_TwoCompSys"/>
</dbReference>
<dbReference type="Proteomes" id="UP000540191">
    <property type="component" value="Unassembled WGS sequence"/>
</dbReference>
<feature type="domain" description="Histidine kinase/HSP90-like ATPase" evidence="11">
    <location>
        <begin position="341"/>
        <end position="433"/>
    </location>
</feature>
<dbReference type="InterPro" id="IPR003594">
    <property type="entry name" value="HATPase_dom"/>
</dbReference>
<feature type="transmembrane region" description="Helical" evidence="10">
    <location>
        <begin position="117"/>
        <end position="143"/>
    </location>
</feature>
<feature type="transmembrane region" description="Helical" evidence="10">
    <location>
        <begin position="155"/>
        <end position="177"/>
    </location>
</feature>
<dbReference type="CDD" id="cd16917">
    <property type="entry name" value="HATPase_UhpB-NarQ-NarX-like"/>
    <property type="match status" value="1"/>
</dbReference>
<dbReference type="EC" id="2.7.13.3" evidence="2"/>
<dbReference type="RefSeq" id="WP_184241733.1">
    <property type="nucleotide sequence ID" value="NZ_JACHNA010000001.1"/>
</dbReference>
<keyword evidence="9" id="KW-0175">Coiled coil</keyword>
<evidence type="ECO:0000256" key="9">
    <source>
        <dbReference type="SAM" id="Coils"/>
    </source>
</evidence>
<keyword evidence="8" id="KW-0902">Two-component regulatory system</keyword>
<dbReference type="EMBL" id="JACHNA010000001">
    <property type="protein sequence ID" value="MBB4736106.1"/>
    <property type="molecule type" value="Genomic_DNA"/>
</dbReference>
<evidence type="ECO:0000313" key="14">
    <source>
        <dbReference type="EMBL" id="MBB4736106.1"/>
    </source>
</evidence>
<feature type="transmembrane region" description="Helical" evidence="10">
    <location>
        <begin position="50"/>
        <end position="70"/>
    </location>
</feature>
<dbReference type="SUPFAM" id="SSF55874">
    <property type="entry name" value="ATPase domain of HSP90 chaperone/DNA topoisomerase II/histidine kinase"/>
    <property type="match status" value="1"/>
</dbReference>
<evidence type="ECO:0000259" key="12">
    <source>
        <dbReference type="Pfam" id="PF07730"/>
    </source>
</evidence>
<keyword evidence="5" id="KW-0547">Nucleotide-binding</keyword>
<evidence type="ECO:0000256" key="10">
    <source>
        <dbReference type="SAM" id="Phobius"/>
    </source>
</evidence>
<feature type="transmembrane region" description="Helical" evidence="10">
    <location>
        <begin position="20"/>
        <end position="38"/>
    </location>
</feature>
<evidence type="ECO:0000256" key="6">
    <source>
        <dbReference type="ARBA" id="ARBA00022777"/>
    </source>
</evidence>
<dbReference type="InterPro" id="IPR011712">
    <property type="entry name" value="Sig_transdc_His_kin_sub3_dim/P"/>
</dbReference>
<reference evidence="14 15" key="1">
    <citation type="submission" date="2020-08" db="EMBL/GenBank/DDBJ databases">
        <title>Sequencing the genomes of 1000 actinobacteria strains.</title>
        <authorList>
            <person name="Klenk H.-P."/>
        </authorList>
    </citation>
    <scope>NUCLEOTIDE SEQUENCE [LARGE SCALE GENOMIC DNA]</scope>
    <source>
        <strain evidence="14 15">DSM 23974</strain>
    </source>
</reference>
<evidence type="ECO:0000256" key="8">
    <source>
        <dbReference type="ARBA" id="ARBA00023012"/>
    </source>
</evidence>
<proteinExistence type="predicted"/>
<sequence length="435" mass="46311">MNPVRRLDAFARAHPVVVDSLTAFLLWVPFGFGMLVVFASTPEYYPERPWAFHPVTVFVLSTLLIAPWSVRRVRPVASAAVVVAAGLGVLVIGPEMLPAMVVVPMTVHNLAVRAPRWASLTGLAVGLVASLAQGAKIAFFAVIFPSPEPHSSAPLYGDGIAMMLLCSLMVLAAWAFGDLARTRRLTMEALAERARRLEREAAQERALAAADERSHIAREMHDIVAHSLQVIISQADGGRYAAAAQPELAAQTLGTIGQTGRTALAEMRQLLGVLRAPQDDGAAGREPEEAGPGVGVASVVHRPQPQLSDLDELLETMRLAGLEATLAWDGAARRDLPAGGELAAYRTVQEALTNTLRHGGPAARADVRLAWTPRGLDITVDDDGRGAAADPATRGSGQGLRGLAERVRLFDGTAEAGPRSDGGFRVHAFLPYRDV</sequence>
<comment type="catalytic activity">
    <reaction evidence="1">
        <text>ATP + protein L-histidine = ADP + protein N-phospho-L-histidine.</text>
        <dbReference type="EC" id="2.7.13.3"/>
    </reaction>
</comment>
<dbReference type="Pfam" id="PF07730">
    <property type="entry name" value="HisKA_3"/>
    <property type="match status" value="1"/>
</dbReference>
<dbReference type="Gene3D" id="3.30.565.10">
    <property type="entry name" value="Histidine kinase-like ATPase, C-terminal domain"/>
    <property type="match status" value="1"/>
</dbReference>
<keyword evidence="3" id="KW-0597">Phosphoprotein</keyword>
<evidence type="ECO:0000256" key="3">
    <source>
        <dbReference type="ARBA" id="ARBA00022553"/>
    </source>
</evidence>
<evidence type="ECO:0000256" key="2">
    <source>
        <dbReference type="ARBA" id="ARBA00012438"/>
    </source>
</evidence>
<feature type="domain" description="Signal transduction histidine kinase subgroup 3 dimerisation and phosphoacceptor" evidence="12">
    <location>
        <begin position="212"/>
        <end position="278"/>
    </location>
</feature>
<dbReference type="PANTHER" id="PTHR24421">
    <property type="entry name" value="NITRATE/NITRITE SENSOR PROTEIN NARX-RELATED"/>
    <property type="match status" value="1"/>
</dbReference>
<keyword evidence="15" id="KW-1185">Reference proteome</keyword>
<dbReference type="Pfam" id="PF02518">
    <property type="entry name" value="HATPase_c"/>
    <property type="match status" value="1"/>
</dbReference>
<dbReference type="GO" id="GO:0046983">
    <property type="term" value="F:protein dimerization activity"/>
    <property type="evidence" value="ECO:0007669"/>
    <property type="project" value="InterPro"/>
</dbReference>
<feature type="coiled-coil region" evidence="9">
    <location>
        <begin position="180"/>
        <end position="214"/>
    </location>
</feature>
<keyword evidence="7" id="KW-0067">ATP-binding</keyword>
<name>A0A7W7GQ27_9MICC</name>
<dbReference type="GO" id="GO:0016020">
    <property type="term" value="C:membrane"/>
    <property type="evidence" value="ECO:0007669"/>
    <property type="project" value="InterPro"/>
</dbReference>
<feature type="domain" description="DUF7134" evidence="13">
    <location>
        <begin position="7"/>
        <end position="184"/>
    </location>
</feature>